<accession>A0A366LVN6</accession>
<keyword evidence="4 7" id="KW-0812">Transmembrane</keyword>
<proteinExistence type="predicted"/>
<dbReference type="PANTHER" id="PTHR42718:SF46">
    <property type="entry name" value="BLR6921 PROTEIN"/>
    <property type="match status" value="1"/>
</dbReference>
<dbReference type="InterPro" id="IPR011701">
    <property type="entry name" value="MFS"/>
</dbReference>
<keyword evidence="3" id="KW-1003">Cell membrane</keyword>
<feature type="domain" description="Major facilitator superfamily (MFS) profile" evidence="8">
    <location>
        <begin position="16"/>
        <end position="452"/>
    </location>
</feature>
<evidence type="ECO:0000256" key="4">
    <source>
        <dbReference type="ARBA" id="ARBA00022692"/>
    </source>
</evidence>
<evidence type="ECO:0000256" key="6">
    <source>
        <dbReference type="ARBA" id="ARBA00023136"/>
    </source>
</evidence>
<dbReference type="EMBL" id="QMEY01000009">
    <property type="protein sequence ID" value="RBQ18015.1"/>
    <property type="molecule type" value="Genomic_DNA"/>
</dbReference>
<keyword evidence="5 7" id="KW-1133">Transmembrane helix</keyword>
<feature type="transmembrane region" description="Helical" evidence="7">
    <location>
        <begin position="262"/>
        <end position="285"/>
    </location>
</feature>
<dbReference type="PANTHER" id="PTHR42718">
    <property type="entry name" value="MAJOR FACILITATOR SUPERFAMILY MULTIDRUG TRANSPORTER MFSC"/>
    <property type="match status" value="1"/>
</dbReference>
<dbReference type="PROSITE" id="PS50850">
    <property type="entry name" value="MFS"/>
    <property type="match status" value="1"/>
</dbReference>
<feature type="transmembrane region" description="Helical" evidence="7">
    <location>
        <begin position="82"/>
        <end position="101"/>
    </location>
</feature>
<name>A0A366LVN6_9ACTN</name>
<dbReference type="InterPro" id="IPR036259">
    <property type="entry name" value="MFS_trans_sf"/>
</dbReference>
<gene>
    <name evidence="9" type="ORF">DP939_21830</name>
</gene>
<dbReference type="CDD" id="cd17321">
    <property type="entry name" value="MFS_MMR_MDR_like"/>
    <property type="match status" value="1"/>
</dbReference>
<protein>
    <submittedName>
        <fullName evidence="9">MFS transporter</fullName>
    </submittedName>
</protein>
<dbReference type="GO" id="GO:0022857">
    <property type="term" value="F:transmembrane transporter activity"/>
    <property type="evidence" value="ECO:0007669"/>
    <property type="project" value="InterPro"/>
</dbReference>
<feature type="transmembrane region" description="Helical" evidence="7">
    <location>
        <begin position="16"/>
        <end position="45"/>
    </location>
</feature>
<comment type="caution">
    <text evidence="9">The sequence shown here is derived from an EMBL/GenBank/DDBJ whole genome shotgun (WGS) entry which is preliminary data.</text>
</comment>
<keyword evidence="6 7" id="KW-0472">Membrane</keyword>
<feature type="transmembrane region" description="Helical" evidence="7">
    <location>
        <begin position="325"/>
        <end position="344"/>
    </location>
</feature>
<evidence type="ECO:0000259" key="8">
    <source>
        <dbReference type="PROSITE" id="PS50850"/>
    </source>
</evidence>
<dbReference type="OrthoDB" id="7375466at2"/>
<feature type="transmembrane region" description="Helical" evidence="7">
    <location>
        <begin position="141"/>
        <end position="163"/>
    </location>
</feature>
<evidence type="ECO:0000256" key="3">
    <source>
        <dbReference type="ARBA" id="ARBA00022475"/>
    </source>
</evidence>
<dbReference type="Gene3D" id="1.20.1720.10">
    <property type="entry name" value="Multidrug resistance protein D"/>
    <property type="match status" value="1"/>
</dbReference>
<dbReference type="AlphaFoldDB" id="A0A366LVN6"/>
<evidence type="ECO:0000313" key="10">
    <source>
        <dbReference type="Proteomes" id="UP000253303"/>
    </source>
</evidence>
<reference evidence="9 10" key="1">
    <citation type="submission" date="2018-06" db="EMBL/GenBank/DDBJ databases">
        <title>Sphaerisporangium craniellae sp. nov., isolated from a marine sponge in the South China Sea.</title>
        <authorList>
            <person name="Li L."/>
        </authorList>
    </citation>
    <scope>NUCLEOTIDE SEQUENCE [LARGE SCALE GENOMIC DNA]</scope>
    <source>
        <strain evidence="9 10">LHW63015</strain>
    </source>
</reference>
<feature type="transmembrane region" description="Helical" evidence="7">
    <location>
        <begin position="297"/>
        <end position="318"/>
    </location>
</feature>
<dbReference type="Pfam" id="PF07690">
    <property type="entry name" value="MFS_1"/>
    <property type="match status" value="1"/>
</dbReference>
<dbReference type="Gene3D" id="1.20.1250.20">
    <property type="entry name" value="MFS general substrate transporter like domains"/>
    <property type="match status" value="1"/>
</dbReference>
<dbReference type="RefSeq" id="WP_113982615.1">
    <property type="nucleotide sequence ID" value="NZ_QMEY01000009.1"/>
</dbReference>
<evidence type="ECO:0000313" key="9">
    <source>
        <dbReference type="EMBL" id="RBQ18015.1"/>
    </source>
</evidence>
<dbReference type="Proteomes" id="UP000253303">
    <property type="component" value="Unassembled WGS sequence"/>
</dbReference>
<keyword evidence="10" id="KW-1185">Reference proteome</keyword>
<evidence type="ECO:0000256" key="1">
    <source>
        <dbReference type="ARBA" id="ARBA00004651"/>
    </source>
</evidence>
<evidence type="ECO:0000256" key="5">
    <source>
        <dbReference type="ARBA" id="ARBA00022989"/>
    </source>
</evidence>
<feature type="transmembrane region" description="Helical" evidence="7">
    <location>
        <begin position="386"/>
        <end position="414"/>
    </location>
</feature>
<feature type="transmembrane region" description="Helical" evidence="7">
    <location>
        <begin position="198"/>
        <end position="219"/>
    </location>
</feature>
<evidence type="ECO:0000256" key="7">
    <source>
        <dbReference type="SAM" id="Phobius"/>
    </source>
</evidence>
<evidence type="ECO:0000256" key="2">
    <source>
        <dbReference type="ARBA" id="ARBA00022448"/>
    </source>
</evidence>
<comment type="subcellular location">
    <subcellularLocation>
        <location evidence="1">Cell membrane</location>
        <topology evidence="1">Multi-pass membrane protein</topology>
    </subcellularLocation>
</comment>
<organism evidence="9 10">
    <name type="scientific">Spongiactinospora rosea</name>
    <dbReference type="NCBI Taxonomy" id="2248750"/>
    <lineage>
        <taxon>Bacteria</taxon>
        <taxon>Bacillati</taxon>
        <taxon>Actinomycetota</taxon>
        <taxon>Actinomycetes</taxon>
        <taxon>Streptosporangiales</taxon>
        <taxon>Streptosporangiaceae</taxon>
        <taxon>Spongiactinospora</taxon>
    </lineage>
</organism>
<dbReference type="SUPFAM" id="SSF103473">
    <property type="entry name" value="MFS general substrate transporter"/>
    <property type="match status" value="1"/>
</dbReference>
<feature type="transmembrane region" description="Helical" evidence="7">
    <location>
        <begin position="169"/>
        <end position="191"/>
    </location>
</feature>
<feature type="transmembrane region" description="Helical" evidence="7">
    <location>
        <begin position="426"/>
        <end position="448"/>
    </location>
</feature>
<feature type="transmembrane region" description="Helical" evidence="7">
    <location>
        <begin position="107"/>
        <end position="129"/>
    </location>
</feature>
<dbReference type="GO" id="GO:0005886">
    <property type="term" value="C:plasma membrane"/>
    <property type="evidence" value="ECO:0007669"/>
    <property type="project" value="UniProtKB-SubCell"/>
</dbReference>
<sequence length="454" mass="45398">MTVDTRTRMTGRERMILVILLGAQFMLAADFSIFTVALPAIGGAVGLDLAALQWVATAYALPAAGLTLLFGRVADLYGRRRMLLTGMAILAVSSAAGGLSGDPVALLAARVAQGLATAITMPAALSLITTSFAEGPLRERALGLSGALMATGFTAGSLLGGVLTGALSWRWAFLINVPVALAVLAAAPGLLPRGRGTAGGALDLPGALAVTGGMVALVYGVTTEPPALLLAGVLLGAFLWIERRSPRPLVPAGMLRRPTVKWGNLGGLATVGMATATTFLMTIYLQGVLGYSATVTGLALGIPGLAAFAGSVAAPALIRRCGSHAVLSGGLAVQGAMTALLLFTGTGRGAIGLVIIVVGACFAGNMAAVVAFTVTATSRIPDHEQGLATGIATMTQQVAMTLGIPVISAVVAAATGPSAQAVLSGIHAGLLANAAIPLAAAALIAFFLSYRNAE</sequence>
<feature type="transmembrane region" description="Helical" evidence="7">
    <location>
        <begin position="350"/>
        <end position="374"/>
    </location>
</feature>
<dbReference type="InterPro" id="IPR020846">
    <property type="entry name" value="MFS_dom"/>
</dbReference>
<keyword evidence="2" id="KW-0813">Transport</keyword>
<feature type="transmembrane region" description="Helical" evidence="7">
    <location>
        <begin position="51"/>
        <end position="70"/>
    </location>
</feature>
<feature type="transmembrane region" description="Helical" evidence="7">
    <location>
        <begin position="225"/>
        <end position="241"/>
    </location>
</feature>